<dbReference type="InterPro" id="IPR003340">
    <property type="entry name" value="B3_DNA-bd"/>
</dbReference>
<evidence type="ECO:0000256" key="4">
    <source>
        <dbReference type="ARBA" id="ARBA00023163"/>
    </source>
</evidence>
<dbReference type="SUPFAM" id="SSF101936">
    <property type="entry name" value="DNA-binding pseudobarrel domain"/>
    <property type="match status" value="1"/>
</dbReference>
<feature type="region of interest" description="Disordered" evidence="6">
    <location>
        <begin position="115"/>
        <end position="150"/>
    </location>
</feature>
<feature type="region of interest" description="Disordered" evidence="6">
    <location>
        <begin position="352"/>
        <end position="384"/>
    </location>
</feature>
<evidence type="ECO:0000259" key="7">
    <source>
        <dbReference type="PROSITE" id="PS50863"/>
    </source>
</evidence>
<evidence type="ECO:0000256" key="6">
    <source>
        <dbReference type="SAM" id="MobiDB-lite"/>
    </source>
</evidence>
<dbReference type="AlphaFoldDB" id="A0A8B8Q8U9"/>
<keyword evidence="4" id="KW-0804">Transcription</keyword>
<keyword evidence="5" id="KW-0539">Nucleus</keyword>
<evidence type="ECO:0000256" key="5">
    <source>
        <dbReference type="ARBA" id="ARBA00023242"/>
    </source>
</evidence>
<keyword evidence="8" id="KW-1185">Reference proteome</keyword>
<dbReference type="GO" id="GO:0003677">
    <property type="term" value="F:DNA binding"/>
    <property type="evidence" value="ECO:0007669"/>
    <property type="project" value="UniProtKB-KW"/>
</dbReference>
<keyword evidence="2" id="KW-0805">Transcription regulation</keyword>
<feature type="compositionally biased region" description="Low complexity" evidence="6">
    <location>
        <begin position="135"/>
        <end position="149"/>
    </location>
</feature>
<feature type="compositionally biased region" description="Polar residues" evidence="6">
    <location>
        <begin position="352"/>
        <end position="368"/>
    </location>
</feature>
<dbReference type="SMART" id="SM01019">
    <property type="entry name" value="B3"/>
    <property type="match status" value="1"/>
</dbReference>
<evidence type="ECO:0000313" key="8">
    <source>
        <dbReference type="Proteomes" id="UP000827889"/>
    </source>
</evidence>
<accession>A0A8B8Q8U9</accession>
<dbReference type="PANTHER" id="PTHR31140">
    <property type="entry name" value="B3 DOMAIN-CONTAINING TRANSCRIPTION FACTOR ABI3"/>
    <property type="match status" value="1"/>
</dbReference>
<dbReference type="Proteomes" id="UP000827889">
    <property type="component" value="Chromosome 3"/>
</dbReference>
<dbReference type="Gene3D" id="2.40.330.10">
    <property type="entry name" value="DNA-binding pseudobarrel domain"/>
    <property type="match status" value="1"/>
</dbReference>
<dbReference type="Pfam" id="PF02362">
    <property type="entry name" value="B3"/>
    <property type="match status" value="1"/>
</dbReference>
<protein>
    <submittedName>
        <fullName evidence="9">B3 domain-containing transcription factor LEC2</fullName>
    </submittedName>
</protein>
<dbReference type="InterPro" id="IPR044800">
    <property type="entry name" value="LEC2-like"/>
</dbReference>
<dbReference type="CDD" id="cd10017">
    <property type="entry name" value="B3_DNA"/>
    <property type="match status" value="1"/>
</dbReference>
<reference evidence="9" key="1">
    <citation type="submission" date="2025-08" db="UniProtKB">
        <authorList>
            <consortium name="RefSeq"/>
        </authorList>
    </citation>
    <scope>IDENTIFICATION</scope>
    <source>
        <tissue evidence="9">Leaf</tissue>
    </source>
</reference>
<dbReference type="PANTHER" id="PTHR31140:SF74">
    <property type="entry name" value="B3 DOMAIN-CONTAINING TRANSCRIPTION FACTOR LEC2"/>
    <property type="match status" value="1"/>
</dbReference>
<comment type="subcellular location">
    <subcellularLocation>
        <location evidence="1">Nucleus</location>
    </subcellularLocation>
</comment>
<sequence length="421" mass="47549">MHRFLAPFDSTKSTSIDNVSRQPIMGHPRNLHFPSFEQPPTQIIHAPTQIPPSFQGLPFPYPYPYPSQYSPQPFCFWQNHNIPQPARFESPPSRPIAFDLAGHQQKVLDARATKAARNRRKMARQRSLGLHRRGPSASSTTNASSPSNGLISSKYLMDGQTLENNGREDQHTFFMPNGKRFRMILQKELKNSDVGSLGRIVLPKREAEENLPIISDKEGIELVVRDVCSQHEWILRYRYWANNRSRMYLFENAGELVRENGLDIGDSLTFYEDECKNIYFSIEKVARAEANPWKKQHQAIEDLDVNTSMAPISNEPPRAVEGEEEAATVTLEQSTGQFKHGEGDTEVLAANLSTDSSAPYRNYSNVASEGTPRQPDASTGDDQQIDFDDYYRGLETLTAMDPHIYSLLDLSWIGNSGATSK</sequence>
<feature type="domain" description="TF-B3" evidence="7">
    <location>
        <begin position="185"/>
        <end position="286"/>
    </location>
</feature>
<dbReference type="GO" id="GO:0005634">
    <property type="term" value="C:nucleus"/>
    <property type="evidence" value="ECO:0007669"/>
    <property type="project" value="UniProtKB-SubCell"/>
</dbReference>
<dbReference type="OrthoDB" id="757982at2759"/>
<gene>
    <name evidence="9" type="primary">LOC115750366</name>
</gene>
<dbReference type="RefSeq" id="XP_030543525.1">
    <property type="nucleotide sequence ID" value="XM_030687665.1"/>
</dbReference>
<evidence type="ECO:0000313" key="9">
    <source>
        <dbReference type="RefSeq" id="XP_030543525.1"/>
    </source>
</evidence>
<evidence type="ECO:0000256" key="3">
    <source>
        <dbReference type="ARBA" id="ARBA00023125"/>
    </source>
</evidence>
<dbReference type="KEGG" id="rarg:115750366"/>
<feature type="compositionally biased region" description="Basic residues" evidence="6">
    <location>
        <begin position="115"/>
        <end position="134"/>
    </location>
</feature>
<keyword evidence="3" id="KW-0238">DNA-binding</keyword>
<name>A0A8B8Q8U9_9MYRT</name>
<evidence type="ECO:0000256" key="1">
    <source>
        <dbReference type="ARBA" id="ARBA00004123"/>
    </source>
</evidence>
<dbReference type="GO" id="GO:0003700">
    <property type="term" value="F:DNA-binding transcription factor activity"/>
    <property type="evidence" value="ECO:0007669"/>
    <property type="project" value="InterPro"/>
</dbReference>
<proteinExistence type="predicted"/>
<dbReference type="InterPro" id="IPR015300">
    <property type="entry name" value="DNA-bd_pseudobarrel_sf"/>
</dbReference>
<dbReference type="GeneID" id="115750366"/>
<organism evidence="8 9">
    <name type="scientific">Rhodamnia argentea</name>
    <dbReference type="NCBI Taxonomy" id="178133"/>
    <lineage>
        <taxon>Eukaryota</taxon>
        <taxon>Viridiplantae</taxon>
        <taxon>Streptophyta</taxon>
        <taxon>Embryophyta</taxon>
        <taxon>Tracheophyta</taxon>
        <taxon>Spermatophyta</taxon>
        <taxon>Magnoliopsida</taxon>
        <taxon>eudicotyledons</taxon>
        <taxon>Gunneridae</taxon>
        <taxon>Pentapetalae</taxon>
        <taxon>rosids</taxon>
        <taxon>malvids</taxon>
        <taxon>Myrtales</taxon>
        <taxon>Myrtaceae</taxon>
        <taxon>Myrtoideae</taxon>
        <taxon>Myrteae</taxon>
        <taxon>Australasian group</taxon>
        <taxon>Rhodamnia</taxon>
    </lineage>
</organism>
<dbReference type="PROSITE" id="PS50863">
    <property type="entry name" value="B3"/>
    <property type="match status" value="1"/>
</dbReference>
<evidence type="ECO:0000256" key="2">
    <source>
        <dbReference type="ARBA" id="ARBA00023015"/>
    </source>
</evidence>
<feature type="compositionally biased region" description="Polar residues" evidence="6">
    <location>
        <begin position="10"/>
        <end position="21"/>
    </location>
</feature>
<feature type="region of interest" description="Disordered" evidence="6">
    <location>
        <begin position="1"/>
        <end position="21"/>
    </location>
</feature>